<protein>
    <submittedName>
        <fullName evidence="1">Uncharacterized protein</fullName>
    </submittedName>
</protein>
<dbReference type="HOGENOM" id="CLU_2258191_0_0_5"/>
<reference evidence="1 2" key="1">
    <citation type="submission" date="2012-03" db="EMBL/GenBank/DDBJ databases">
        <title>The Genome Sequence of Bartonella alsatica IBS 382.</title>
        <authorList>
            <consortium name="The Broad Institute Genome Sequencing Platform"/>
            <consortium name="The Broad Institute Genome Sequencing Center for Infectious Disease"/>
            <person name="Feldgarden M."/>
            <person name="Kirby J."/>
            <person name="Kosoy M."/>
            <person name="Birtles R."/>
            <person name="Probert W.S."/>
            <person name="Chiaraviglio L."/>
            <person name="Young S.K."/>
            <person name="Zeng Q."/>
            <person name="Gargeya S."/>
            <person name="Fitzgerald M."/>
            <person name="Haas B."/>
            <person name="Abouelleil A."/>
            <person name="Alvarado L."/>
            <person name="Arachchi H.M."/>
            <person name="Berlin A."/>
            <person name="Chapman S.B."/>
            <person name="Gearin G."/>
            <person name="Goldberg J."/>
            <person name="Griggs A."/>
            <person name="Gujja S."/>
            <person name="Hansen M."/>
            <person name="Heiman D."/>
            <person name="Howarth C."/>
            <person name="Larimer J."/>
            <person name="Lui A."/>
            <person name="MacDonald P.J.P."/>
            <person name="McCowen C."/>
            <person name="Montmayeur A."/>
            <person name="Murphy C."/>
            <person name="Neiman D."/>
            <person name="Pearson M."/>
            <person name="Priest M."/>
            <person name="Roberts A."/>
            <person name="Saif S."/>
            <person name="Shea T."/>
            <person name="Sisk P."/>
            <person name="Stolte C."/>
            <person name="Sykes S."/>
            <person name="Wortman J."/>
            <person name="Nusbaum C."/>
            <person name="Birren B."/>
        </authorList>
    </citation>
    <scope>NUCLEOTIDE SEQUENCE [LARGE SCALE GENOMIC DNA]</scope>
    <source>
        <strain evidence="1 2">IBS 382</strain>
    </source>
</reference>
<dbReference type="Proteomes" id="UP000008761">
    <property type="component" value="Unassembled WGS sequence"/>
</dbReference>
<accession>J1IWN9</accession>
<dbReference type="EMBL" id="AIME01000003">
    <property type="protein sequence ID" value="EJF75655.1"/>
    <property type="molecule type" value="Genomic_DNA"/>
</dbReference>
<evidence type="ECO:0000313" key="1">
    <source>
        <dbReference type="EMBL" id="EJF75655.1"/>
    </source>
</evidence>
<sequence>MTVFDQDFGVRCRIHGISGDLLNLSQFRRKLAIAQADVDEKLLSVKAGNAFFIYWKVWKMMYKVFFECGTGCFERTTSSIGCILARFYGTHSLELCTLTFNLF</sequence>
<dbReference type="PATRIC" id="fig|1094551.3.peg.258"/>
<evidence type="ECO:0000313" key="2">
    <source>
        <dbReference type="Proteomes" id="UP000008761"/>
    </source>
</evidence>
<dbReference type="STRING" id="1094551.MEC_00210"/>
<comment type="caution">
    <text evidence="1">The sequence shown here is derived from an EMBL/GenBank/DDBJ whole genome shotgun (WGS) entry which is preliminary data.</text>
</comment>
<dbReference type="AlphaFoldDB" id="J1IWN9"/>
<gene>
    <name evidence="1" type="ORF">MEC_00210</name>
</gene>
<name>J1IWN9_9HYPH</name>
<proteinExistence type="predicted"/>
<organism evidence="1 2">
    <name type="scientific">Bartonella alsatica IBS 382</name>
    <dbReference type="NCBI Taxonomy" id="1094551"/>
    <lineage>
        <taxon>Bacteria</taxon>
        <taxon>Pseudomonadati</taxon>
        <taxon>Pseudomonadota</taxon>
        <taxon>Alphaproteobacteria</taxon>
        <taxon>Hyphomicrobiales</taxon>
        <taxon>Bartonellaceae</taxon>
        <taxon>Bartonella</taxon>
    </lineage>
</organism>